<accession>A0ABT3BAF0</accession>
<evidence type="ECO:0000313" key="2">
    <source>
        <dbReference type="EMBL" id="MCV3270553.1"/>
    </source>
</evidence>
<keyword evidence="1" id="KW-0732">Signal</keyword>
<keyword evidence="2" id="KW-0449">Lipoprotein</keyword>
<comment type="caution">
    <text evidence="2">The sequence shown here is derived from an EMBL/GenBank/DDBJ whole genome shotgun (WGS) entry which is preliminary data.</text>
</comment>
<feature type="signal peptide" evidence="1">
    <location>
        <begin position="1"/>
        <end position="20"/>
    </location>
</feature>
<name>A0ABT3BAF0_9RHOB</name>
<feature type="chain" id="PRO_5047411638" evidence="1">
    <location>
        <begin position="21"/>
        <end position="90"/>
    </location>
</feature>
<keyword evidence="3" id="KW-1185">Reference proteome</keyword>
<reference evidence="2 3" key="1">
    <citation type="submission" date="2022-04" db="EMBL/GenBank/DDBJ databases">
        <title>Roseobacter sp. WL0113 is a bacterium isolated from neritic sediment.</title>
        <authorList>
            <person name="Wang L."/>
            <person name="He W."/>
            <person name="Zhang D.-F."/>
        </authorList>
    </citation>
    <scope>NUCLEOTIDE SEQUENCE [LARGE SCALE GENOMIC DNA]</scope>
    <source>
        <strain evidence="2 3">WL0113</strain>
    </source>
</reference>
<dbReference type="RefSeq" id="WP_263842879.1">
    <property type="nucleotide sequence ID" value="NZ_JALIEB010000002.1"/>
</dbReference>
<gene>
    <name evidence="2" type="ORF">MUB52_03860</name>
</gene>
<protein>
    <submittedName>
        <fullName evidence="2">YgdI/YgdR family lipoprotein</fullName>
    </submittedName>
</protein>
<evidence type="ECO:0000313" key="3">
    <source>
        <dbReference type="Proteomes" id="UP001208690"/>
    </source>
</evidence>
<organism evidence="2 3">
    <name type="scientific">Roseobacter sinensis</name>
    <dbReference type="NCBI Taxonomy" id="2931391"/>
    <lineage>
        <taxon>Bacteria</taxon>
        <taxon>Pseudomonadati</taxon>
        <taxon>Pseudomonadota</taxon>
        <taxon>Alphaproteobacteria</taxon>
        <taxon>Rhodobacterales</taxon>
        <taxon>Roseobacteraceae</taxon>
        <taxon>Roseobacter</taxon>
    </lineage>
</organism>
<dbReference type="Proteomes" id="UP001208690">
    <property type="component" value="Unassembled WGS sequence"/>
</dbReference>
<dbReference type="EMBL" id="JALIEB010000002">
    <property type="protein sequence ID" value="MCV3270553.1"/>
    <property type="molecule type" value="Genomic_DNA"/>
</dbReference>
<dbReference type="PROSITE" id="PS51257">
    <property type="entry name" value="PROKAR_LIPOPROTEIN"/>
    <property type="match status" value="1"/>
</dbReference>
<sequence>MAPLRTILAALSVLTLTACADSVADTQLRTIVVDGEPYTLRTRIIEGPNGPYETTSARVRNTYYPCKLDSPGDCAAAVRFGRDYFPADRE</sequence>
<evidence type="ECO:0000256" key="1">
    <source>
        <dbReference type="SAM" id="SignalP"/>
    </source>
</evidence>
<proteinExistence type="predicted"/>